<feature type="compositionally biased region" description="Polar residues" evidence="1">
    <location>
        <begin position="88"/>
        <end position="118"/>
    </location>
</feature>
<evidence type="ECO:0000313" key="4">
    <source>
        <dbReference type="Proteomes" id="UP000682733"/>
    </source>
</evidence>
<feature type="compositionally biased region" description="Polar residues" evidence="1">
    <location>
        <begin position="126"/>
        <end position="149"/>
    </location>
</feature>
<dbReference type="AlphaFoldDB" id="A0A8S2PMU2"/>
<sequence>NPLPLPFMPSFDMDNLLVRLLKHYPFGRNSRATFVDENELQELIRRGRAPSPNLSTTTSMTSANYNNNSFYSPSQSESFMPNDGANYTRPQQQPYQNNSITNGTYQSQPQQNGGTNYDFQRFYGPKNQQNSPTMQTNPTNPTYSRQQTPNNVPNTIKGDAHDPFLLFDPNKEGQNVFNIIPQQDMYNPWGKPGAGAPLIHSATGQKFTRYSGSLQEKLSSREPLGFYRRAYPENIEEQKRDLELEQLRRREEDMIQKSNLSSYIGSNDAFGYYHVQEPPKLENFGKKRGRPKKARLALLK</sequence>
<accession>A0A8S2PMU2</accession>
<evidence type="ECO:0000256" key="1">
    <source>
        <dbReference type="SAM" id="MobiDB-lite"/>
    </source>
</evidence>
<dbReference type="Proteomes" id="UP000677228">
    <property type="component" value="Unassembled WGS sequence"/>
</dbReference>
<reference evidence="3" key="1">
    <citation type="submission" date="2021-02" db="EMBL/GenBank/DDBJ databases">
        <authorList>
            <person name="Nowell W R."/>
        </authorList>
    </citation>
    <scope>NUCLEOTIDE SEQUENCE</scope>
</reference>
<feature type="region of interest" description="Disordered" evidence="1">
    <location>
        <begin position="49"/>
        <end position="149"/>
    </location>
</feature>
<dbReference type="Proteomes" id="UP000682733">
    <property type="component" value="Unassembled WGS sequence"/>
</dbReference>
<evidence type="ECO:0000313" key="3">
    <source>
        <dbReference type="EMBL" id="CAF4058648.1"/>
    </source>
</evidence>
<organism evidence="3 4">
    <name type="scientific">Didymodactylos carnosus</name>
    <dbReference type="NCBI Taxonomy" id="1234261"/>
    <lineage>
        <taxon>Eukaryota</taxon>
        <taxon>Metazoa</taxon>
        <taxon>Spiralia</taxon>
        <taxon>Gnathifera</taxon>
        <taxon>Rotifera</taxon>
        <taxon>Eurotatoria</taxon>
        <taxon>Bdelloidea</taxon>
        <taxon>Philodinida</taxon>
        <taxon>Philodinidae</taxon>
        <taxon>Didymodactylos</taxon>
    </lineage>
</organism>
<feature type="compositionally biased region" description="Polar residues" evidence="1">
    <location>
        <begin position="52"/>
        <end position="79"/>
    </location>
</feature>
<comment type="caution">
    <text evidence="3">The sequence shown here is derived from an EMBL/GenBank/DDBJ whole genome shotgun (WGS) entry which is preliminary data.</text>
</comment>
<proteinExistence type="predicted"/>
<dbReference type="EMBL" id="CAJNOK010016759">
    <property type="protein sequence ID" value="CAF1251326.1"/>
    <property type="molecule type" value="Genomic_DNA"/>
</dbReference>
<feature type="non-terminal residue" evidence="3">
    <location>
        <position position="1"/>
    </location>
</feature>
<gene>
    <name evidence="2" type="ORF">OVA965_LOCUS26292</name>
    <name evidence="3" type="ORF">TMI583_LOCUS27033</name>
</gene>
<evidence type="ECO:0000313" key="2">
    <source>
        <dbReference type="EMBL" id="CAF1251326.1"/>
    </source>
</evidence>
<dbReference type="EMBL" id="CAJOBA010038314">
    <property type="protein sequence ID" value="CAF4058648.1"/>
    <property type="molecule type" value="Genomic_DNA"/>
</dbReference>
<name>A0A8S2PMU2_9BILA</name>
<protein>
    <submittedName>
        <fullName evidence="3">Uncharacterized protein</fullName>
    </submittedName>
</protein>